<dbReference type="Proteomes" id="UP001295469">
    <property type="component" value="Chromosome C09"/>
</dbReference>
<proteinExistence type="predicted"/>
<gene>
    <name evidence="2" type="ORF">DARMORV10_C09P54730.1</name>
</gene>
<keyword evidence="1" id="KW-1133">Transmembrane helix</keyword>
<reference evidence="2" key="1">
    <citation type="submission" date="2021-01" db="EMBL/GenBank/DDBJ databases">
        <authorList>
            <consortium name="Genoscope - CEA"/>
            <person name="William W."/>
        </authorList>
    </citation>
    <scope>NUCLEOTIDE SEQUENCE</scope>
</reference>
<evidence type="ECO:0000256" key="1">
    <source>
        <dbReference type="SAM" id="Phobius"/>
    </source>
</evidence>
<organism evidence="2">
    <name type="scientific">Brassica napus</name>
    <name type="common">Rape</name>
    <dbReference type="NCBI Taxonomy" id="3708"/>
    <lineage>
        <taxon>Eukaryota</taxon>
        <taxon>Viridiplantae</taxon>
        <taxon>Streptophyta</taxon>
        <taxon>Embryophyta</taxon>
        <taxon>Tracheophyta</taxon>
        <taxon>Spermatophyta</taxon>
        <taxon>Magnoliopsida</taxon>
        <taxon>eudicotyledons</taxon>
        <taxon>Gunneridae</taxon>
        <taxon>Pentapetalae</taxon>
        <taxon>rosids</taxon>
        <taxon>malvids</taxon>
        <taxon>Brassicales</taxon>
        <taxon>Brassicaceae</taxon>
        <taxon>Brassiceae</taxon>
        <taxon>Brassica</taxon>
    </lineage>
</organism>
<name>A0A816JFP3_BRANA</name>
<keyword evidence="1" id="KW-0472">Membrane</keyword>
<feature type="transmembrane region" description="Helical" evidence="1">
    <location>
        <begin position="6"/>
        <end position="31"/>
    </location>
</feature>
<dbReference type="EMBL" id="HG994373">
    <property type="protein sequence ID" value="CAF1774936.1"/>
    <property type="molecule type" value="Genomic_DNA"/>
</dbReference>
<keyword evidence="1" id="KW-0812">Transmembrane</keyword>
<accession>A0A816JFP3</accession>
<dbReference type="AlphaFoldDB" id="A0A816JFP3"/>
<evidence type="ECO:0000313" key="2">
    <source>
        <dbReference type="EMBL" id="CAF1774936.1"/>
    </source>
</evidence>
<sequence length="109" mass="12642">MVHIILELFLIGHTFNLLSTLYLSPIFFSFFHHHHPPIRYLTTIISSQIRRHHHRLVIITTQLSDFVFSNLRKKHEAVTSGSAFTKSKSIDSGYQVLAYCFVDEDLVSL</sequence>
<protein>
    <submittedName>
        <fullName evidence="2">(rape) hypothetical protein</fullName>
    </submittedName>
</protein>